<dbReference type="EMBL" id="JAJEQW010000016">
    <property type="protein sequence ID" value="MCC2243132.1"/>
    <property type="molecule type" value="Genomic_DNA"/>
</dbReference>
<dbReference type="Proteomes" id="UP001198893">
    <property type="component" value="Unassembled WGS sequence"/>
</dbReference>
<evidence type="ECO:0008006" key="3">
    <source>
        <dbReference type="Google" id="ProtNLM"/>
    </source>
</evidence>
<reference evidence="1" key="1">
    <citation type="submission" date="2021-10" db="EMBL/GenBank/DDBJ databases">
        <title>Anaerobic single-cell dispensing facilitates the cultivation of human gut bacteria.</title>
        <authorList>
            <person name="Afrizal A."/>
        </authorList>
    </citation>
    <scope>NUCLEOTIDE SEQUENCE</scope>
    <source>
        <strain evidence="1">CLA-AA-H204</strain>
    </source>
</reference>
<accession>A0AAW4WL29</accession>
<sequence>MFPIILICFIIFVVFLNSRKRQITKQEQEITEQFWARENKANATRRRSLDNLPYITIPEELLTPPAQASEDVLTLYETLRQLSAKKIVNLNGKTNTDLKLAYGAASLAALTEFDENYNTLICTIAKLGKLLCDQSEEKAAIDILLFGIRCGSDITDNYTLLVPLLKETNDSSSLTEIYQKLATLPEGSRKRIKEKLS</sequence>
<dbReference type="AlphaFoldDB" id="A0AAW4WL29"/>
<dbReference type="RefSeq" id="WP_227710665.1">
    <property type="nucleotide sequence ID" value="NZ_JAJEQW010000016.1"/>
</dbReference>
<gene>
    <name evidence="1" type="ORF">LKD47_12670</name>
</gene>
<protein>
    <recommendedName>
        <fullName evidence="3">HEAT repeat domain-containing protein</fullName>
    </recommendedName>
</protein>
<proteinExistence type="predicted"/>
<evidence type="ECO:0000313" key="1">
    <source>
        <dbReference type="EMBL" id="MCC2243132.1"/>
    </source>
</evidence>
<evidence type="ECO:0000313" key="2">
    <source>
        <dbReference type="Proteomes" id="UP001198893"/>
    </source>
</evidence>
<organism evidence="1 2">
    <name type="scientific">Roseburia amylophila</name>
    <dbReference type="NCBI Taxonomy" id="2981794"/>
    <lineage>
        <taxon>Bacteria</taxon>
        <taxon>Bacillati</taxon>
        <taxon>Bacillota</taxon>
        <taxon>Clostridia</taxon>
        <taxon>Lachnospirales</taxon>
        <taxon>Lachnospiraceae</taxon>
        <taxon>Roseburia</taxon>
    </lineage>
</organism>
<comment type="caution">
    <text evidence="1">The sequence shown here is derived from an EMBL/GenBank/DDBJ whole genome shotgun (WGS) entry which is preliminary data.</text>
</comment>
<name>A0AAW4WL29_9FIRM</name>